<name>A0A2P2LBP9_RHIMU</name>
<keyword evidence="1" id="KW-0472">Membrane</keyword>
<sequence>MLFAHRIAVLMLFCRYSNGFSCVVLLSYVTAAFLFYFSMVLQVDLTQLSCLESIGLLQVLFSPGHTHPDCMLLG</sequence>
<keyword evidence="1" id="KW-1133">Transmembrane helix</keyword>
<evidence type="ECO:0000313" key="2">
    <source>
        <dbReference type="EMBL" id="MBX15406.1"/>
    </source>
</evidence>
<dbReference type="EMBL" id="GGEC01034922">
    <property type="protein sequence ID" value="MBX15406.1"/>
    <property type="molecule type" value="Transcribed_RNA"/>
</dbReference>
<protein>
    <submittedName>
        <fullName evidence="2">Uncharacterized protein</fullName>
    </submittedName>
</protein>
<accession>A0A2P2LBP9</accession>
<reference evidence="2" key="1">
    <citation type="submission" date="2018-02" db="EMBL/GenBank/DDBJ databases">
        <title>Rhizophora mucronata_Transcriptome.</title>
        <authorList>
            <person name="Meera S.P."/>
            <person name="Sreeshan A."/>
            <person name="Augustine A."/>
        </authorList>
    </citation>
    <scope>NUCLEOTIDE SEQUENCE</scope>
    <source>
        <tissue evidence="2">Leaf</tissue>
    </source>
</reference>
<keyword evidence="1" id="KW-0812">Transmembrane</keyword>
<dbReference type="AlphaFoldDB" id="A0A2P2LBP9"/>
<evidence type="ECO:0000256" key="1">
    <source>
        <dbReference type="SAM" id="Phobius"/>
    </source>
</evidence>
<organism evidence="2">
    <name type="scientific">Rhizophora mucronata</name>
    <name type="common">Asiatic mangrove</name>
    <dbReference type="NCBI Taxonomy" id="61149"/>
    <lineage>
        <taxon>Eukaryota</taxon>
        <taxon>Viridiplantae</taxon>
        <taxon>Streptophyta</taxon>
        <taxon>Embryophyta</taxon>
        <taxon>Tracheophyta</taxon>
        <taxon>Spermatophyta</taxon>
        <taxon>Magnoliopsida</taxon>
        <taxon>eudicotyledons</taxon>
        <taxon>Gunneridae</taxon>
        <taxon>Pentapetalae</taxon>
        <taxon>rosids</taxon>
        <taxon>fabids</taxon>
        <taxon>Malpighiales</taxon>
        <taxon>Rhizophoraceae</taxon>
        <taxon>Rhizophora</taxon>
    </lineage>
</organism>
<feature type="transmembrane region" description="Helical" evidence="1">
    <location>
        <begin position="20"/>
        <end position="41"/>
    </location>
</feature>
<proteinExistence type="predicted"/>